<comment type="pathway">
    <text evidence="2">Lipid metabolism; sphingolipid metabolism.</text>
</comment>
<evidence type="ECO:0000256" key="6">
    <source>
        <dbReference type="ARBA" id="ARBA00022857"/>
    </source>
</evidence>
<feature type="transmembrane region" description="Helical" evidence="13">
    <location>
        <begin position="160"/>
        <end position="180"/>
    </location>
</feature>
<dbReference type="GO" id="GO:0005789">
    <property type="term" value="C:endoplasmic reticulum membrane"/>
    <property type="evidence" value="ECO:0007669"/>
    <property type="project" value="TreeGrafter"/>
</dbReference>
<dbReference type="AlphaFoldDB" id="A0AAN7PN60"/>
<keyword evidence="5" id="KW-0256">Endoplasmic reticulum</keyword>
<dbReference type="InterPro" id="IPR036291">
    <property type="entry name" value="NAD(P)-bd_dom_sf"/>
</dbReference>
<keyword evidence="13" id="KW-0472">Membrane</keyword>
<dbReference type="InterPro" id="IPR045022">
    <property type="entry name" value="KDSR-like"/>
</dbReference>
<dbReference type="SUPFAM" id="SSF51735">
    <property type="entry name" value="NAD(P)-binding Rossmann-fold domains"/>
    <property type="match status" value="1"/>
</dbReference>
<proteinExistence type="inferred from homology"/>
<evidence type="ECO:0000313" key="16">
    <source>
        <dbReference type="Proteomes" id="UP001353858"/>
    </source>
</evidence>
<dbReference type="PANTHER" id="PTHR43550:SF3">
    <property type="entry name" value="3-KETODIHYDROSPHINGOSINE REDUCTASE"/>
    <property type="match status" value="1"/>
</dbReference>
<evidence type="ECO:0000256" key="11">
    <source>
        <dbReference type="ARBA" id="ARBA00044737"/>
    </source>
</evidence>
<comment type="catalytic activity">
    <reaction evidence="12">
        <text>sphinganine + NADP(+) = 3-oxosphinganine + NADPH + H(+)</text>
        <dbReference type="Rhea" id="RHEA:22640"/>
        <dbReference type="ChEBI" id="CHEBI:15378"/>
        <dbReference type="ChEBI" id="CHEBI:57783"/>
        <dbReference type="ChEBI" id="CHEBI:57817"/>
        <dbReference type="ChEBI" id="CHEBI:58299"/>
        <dbReference type="ChEBI" id="CHEBI:58349"/>
        <dbReference type="EC" id="1.1.1.102"/>
    </reaction>
    <physiologicalReaction direction="right-to-left" evidence="12">
        <dbReference type="Rhea" id="RHEA:22642"/>
    </physiologicalReaction>
</comment>
<dbReference type="GO" id="GO:0006666">
    <property type="term" value="P:3-keto-sphinganine metabolic process"/>
    <property type="evidence" value="ECO:0007669"/>
    <property type="project" value="InterPro"/>
</dbReference>
<dbReference type="GO" id="GO:0047560">
    <property type="term" value="F:3-dehydrosphinganine reductase activity"/>
    <property type="evidence" value="ECO:0007669"/>
    <property type="project" value="UniProtKB-EC"/>
</dbReference>
<evidence type="ECO:0000256" key="5">
    <source>
        <dbReference type="ARBA" id="ARBA00022824"/>
    </source>
</evidence>
<evidence type="ECO:0000256" key="9">
    <source>
        <dbReference type="ARBA" id="ARBA00023098"/>
    </source>
</evidence>
<feature type="transmembrane region" description="Helical" evidence="13">
    <location>
        <begin position="283"/>
        <end position="301"/>
    </location>
</feature>
<gene>
    <name evidence="15" type="ORF">RN001_016363</name>
</gene>
<organism evidence="15 16">
    <name type="scientific">Aquatica leii</name>
    <dbReference type="NCBI Taxonomy" id="1421715"/>
    <lineage>
        <taxon>Eukaryota</taxon>
        <taxon>Metazoa</taxon>
        <taxon>Ecdysozoa</taxon>
        <taxon>Arthropoda</taxon>
        <taxon>Hexapoda</taxon>
        <taxon>Insecta</taxon>
        <taxon>Pterygota</taxon>
        <taxon>Neoptera</taxon>
        <taxon>Endopterygota</taxon>
        <taxon>Coleoptera</taxon>
        <taxon>Polyphaga</taxon>
        <taxon>Elateriformia</taxon>
        <taxon>Elateroidea</taxon>
        <taxon>Lampyridae</taxon>
        <taxon>Luciolinae</taxon>
        <taxon>Aquatica</taxon>
    </lineage>
</organism>
<protein>
    <recommendedName>
        <fullName evidence="10">3-dehydrosphinganine reductase</fullName>
        <ecNumber evidence="10">1.1.1.102</ecNumber>
    </recommendedName>
</protein>
<dbReference type="EMBL" id="JARPUR010000008">
    <property type="protein sequence ID" value="KAK4872239.1"/>
    <property type="molecule type" value="Genomic_DNA"/>
</dbReference>
<dbReference type="FunFam" id="3.40.50.720:FF:000165">
    <property type="entry name" value="3-ketodihydrosphingosine reductase"/>
    <property type="match status" value="1"/>
</dbReference>
<evidence type="ECO:0000256" key="13">
    <source>
        <dbReference type="SAM" id="Phobius"/>
    </source>
</evidence>
<comment type="function">
    <text evidence="11">Catalyzes the reduction of 3'-oxosphinganine (3-ketodihydrosphingosine/KDS) to sphinganine (dihydrosphingosine/DHS), the second step of de novo sphingolipid biosynthesis.</text>
</comment>
<dbReference type="GO" id="GO:0030148">
    <property type="term" value="P:sphingolipid biosynthetic process"/>
    <property type="evidence" value="ECO:0007669"/>
    <property type="project" value="InterPro"/>
</dbReference>
<keyword evidence="6" id="KW-0521">NADP</keyword>
<feature type="signal peptide" evidence="14">
    <location>
        <begin position="1"/>
        <end position="19"/>
    </location>
</feature>
<keyword evidence="13" id="KW-1133">Transmembrane helix</keyword>
<accession>A0AAN7PN60</accession>
<comment type="subcellular location">
    <subcellularLocation>
        <location evidence="1">Endoplasmic reticulum</location>
    </subcellularLocation>
</comment>
<dbReference type="InterPro" id="IPR002347">
    <property type="entry name" value="SDR_fam"/>
</dbReference>
<feature type="transmembrane region" description="Helical" evidence="13">
    <location>
        <begin position="257"/>
        <end position="277"/>
    </location>
</feature>
<keyword evidence="7" id="KW-0746">Sphingolipid metabolism</keyword>
<keyword evidence="8" id="KW-0560">Oxidoreductase</keyword>
<comment type="pathway">
    <text evidence="3">Sphingolipid metabolism.</text>
</comment>
<reference evidence="16" key="1">
    <citation type="submission" date="2023-01" db="EMBL/GenBank/DDBJ databases">
        <title>Key to firefly adult light organ development and bioluminescence: homeobox transcription factors regulate luciferase expression and transportation to peroxisome.</title>
        <authorList>
            <person name="Fu X."/>
        </authorList>
    </citation>
    <scope>NUCLEOTIDE SEQUENCE [LARGE SCALE GENOMIC DNA]</scope>
</reference>
<comment type="similarity">
    <text evidence="4">Belongs to the short-chain dehydrogenases/reductases (SDR) family.</text>
</comment>
<dbReference type="EC" id="1.1.1.102" evidence="10"/>
<dbReference type="PRINTS" id="PR00081">
    <property type="entry name" value="GDHRDH"/>
</dbReference>
<dbReference type="PANTHER" id="PTHR43550">
    <property type="entry name" value="3-KETODIHYDROSPHINGOSINE REDUCTASE"/>
    <property type="match status" value="1"/>
</dbReference>
<name>A0AAN7PN60_9COLE</name>
<evidence type="ECO:0000256" key="10">
    <source>
        <dbReference type="ARBA" id="ARBA00026112"/>
    </source>
</evidence>
<sequence length="318" mass="34726">MFFLLIPVIFFVILKKIFCTERSKSIANRHVVITGGSSGIGRSVAILAAKEGAHVTIIARDIDKLKLAEVDVKKACINNEQQIQCISLDVTNSEAIQKVFNEIDATNPIYMLVNCAGKAVCGKLEDMSTDDIKSVVNLNLFGTVFPTQCVIPKMKSRKEGIIVISASQAALIGIFGMSVYTASKYALRGFAEAIDMELHPYEVTVTVAVPPDTDTPGFENENKSKPEETMLISNTGGLFNPDVVAGQLLKDALKGKFFSYVGFESFICTNLSVGMTRSTFSDALIQAFIMGPIRIISLFYLKLSALQNLQRKGACKRE</sequence>
<evidence type="ECO:0000256" key="2">
    <source>
        <dbReference type="ARBA" id="ARBA00004760"/>
    </source>
</evidence>
<comment type="caution">
    <text evidence="15">The sequence shown here is derived from an EMBL/GenBank/DDBJ whole genome shotgun (WGS) entry which is preliminary data.</text>
</comment>
<keyword evidence="9" id="KW-0443">Lipid metabolism</keyword>
<evidence type="ECO:0000313" key="15">
    <source>
        <dbReference type="EMBL" id="KAK4872239.1"/>
    </source>
</evidence>
<keyword evidence="14" id="KW-0732">Signal</keyword>
<evidence type="ECO:0000256" key="14">
    <source>
        <dbReference type="SAM" id="SignalP"/>
    </source>
</evidence>
<evidence type="ECO:0000256" key="3">
    <source>
        <dbReference type="ARBA" id="ARBA00004991"/>
    </source>
</evidence>
<keyword evidence="13" id="KW-0812">Transmembrane</keyword>
<dbReference type="Proteomes" id="UP001353858">
    <property type="component" value="Unassembled WGS sequence"/>
</dbReference>
<dbReference type="CDD" id="cd08939">
    <property type="entry name" value="KDSR-like_SDR_c"/>
    <property type="match status" value="1"/>
</dbReference>
<evidence type="ECO:0000256" key="7">
    <source>
        <dbReference type="ARBA" id="ARBA00022919"/>
    </source>
</evidence>
<evidence type="ECO:0000256" key="4">
    <source>
        <dbReference type="ARBA" id="ARBA00006484"/>
    </source>
</evidence>
<evidence type="ECO:0000256" key="1">
    <source>
        <dbReference type="ARBA" id="ARBA00004240"/>
    </source>
</evidence>
<evidence type="ECO:0000256" key="12">
    <source>
        <dbReference type="ARBA" id="ARBA00048930"/>
    </source>
</evidence>
<feature type="chain" id="PRO_5042889964" description="3-dehydrosphinganine reductase" evidence="14">
    <location>
        <begin position="20"/>
        <end position="318"/>
    </location>
</feature>
<keyword evidence="16" id="KW-1185">Reference proteome</keyword>
<dbReference type="Pfam" id="PF00106">
    <property type="entry name" value="adh_short"/>
    <property type="match status" value="1"/>
</dbReference>
<dbReference type="Gene3D" id="3.40.50.720">
    <property type="entry name" value="NAD(P)-binding Rossmann-like Domain"/>
    <property type="match status" value="1"/>
</dbReference>
<evidence type="ECO:0000256" key="8">
    <source>
        <dbReference type="ARBA" id="ARBA00023002"/>
    </source>
</evidence>